<keyword evidence="4 8" id="KW-0418">Kinase</keyword>
<evidence type="ECO:0000256" key="1">
    <source>
        <dbReference type="ARBA" id="ARBA00010688"/>
    </source>
</evidence>
<dbReference type="EMBL" id="QORO01000003">
    <property type="protein sequence ID" value="RCK58546.1"/>
    <property type="molecule type" value="Genomic_DNA"/>
</dbReference>
<reference evidence="8 9" key="1">
    <citation type="submission" date="2018-07" db="EMBL/GenBank/DDBJ databases">
        <title>Microbacterium endoborsara sp. nov., a novel actinobacterium isolated from Borszczowia aralocaspica.</title>
        <authorList>
            <person name="An D."/>
        </authorList>
    </citation>
    <scope>NUCLEOTIDE SEQUENCE [LARGE SCALE GENOMIC DNA]</scope>
    <source>
        <strain evidence="8 9">C1.15228</strain>
    </source>
</reference>
<evidence type="ECO:0000256" key="2">
    <source>
        <dbReference type="ARBA" id="ARBA00022679"/>
    </source>
</evidence>
<dbReference type="Pfam" id="PF00294">
    <property type="entry name" value="PfkB"/>
    <property type="match status" value="1"/>
</dbReference>
<evidence type="ECO:0000256" key="6">
    <source>
        <dbReference type="PIRNR" id="PIRNR000535"/>
    </source>
</evidence>
<evidence type="ECO:0000256" key="4">
    <source>
        <dbReference type="ARBA" id="ARBA00022777"/>
    </source>
</evidence>
<dbReference type="GO" id="GO:0005524">
    <property type="term" value="F:ATP binding"/>
    <property type="evidence" value="ECO:0007669"/>
    <property type="project" value="UniProtKB-KW"/>
</dbReference>
<organism evidence="8 9">
    <name type="scientific">Microbacterium sorbitolivorans</name>
    <dbReference type="NCBI Taxonomy" id="1867410"/>
    <lineage>
        <taxon>Bacteria</taxon>
        <taxon>Bacillati</taxon>
        <taxon>Actinomycetota</taxon>
        <taxon>Actinomycetes</taxon>
        <taxon>Micrococcales</taxon>
        <taxon>Microbacteriaceae</taxon>
        <taxon>Microbacterium</taxon>
    </lineage>
</organism>
<dbReference type="Gene3D" id="3.40.1190.20">
    <property type="match status" value="1"/>
</dbReference>
<keyword evidence="5" id="KW-0067">ATP-binding</keyword>
<comment type="caution">
    <text evidence="8">The sequence shown here is derived from an EMBL/GenBank/DDBJ whole genome shotgun (WGS) entry which is preliminary data.</text>
</comment>
<dbReference type="PANTHER" id="PTHR46566">
    <property type="entry name" value="1-PHOSPHOFRUCTOKINASE-RELATED"/>
    <property type="match status" value="1"/>
</dbReference>
<dbReference type="NCBIfam" id="TIGR03168">
    <property type="entry name" value="1-PFK"/>
    <property type="match status" value="1"/>
</dbReference>
<dbReference type="InterPro" id="IPR017583">
    <property type="entry name" value="Tagatose/fructose_Pkinase"/>
</dbReference>
<proteinExistence type="inferred from homology"/>
<evidence type="ECO:0000313" key="9">
    <source>
        <dbReference type="Proteomes" id="UP000253508"/>
    </source>
</evidence>
<dbReference type="InterPro" id="IPR002173">
    <property type="entry name" value="Carboh/pur_kinase_PfkB_CS"/>
</dbReference>
<dbReference type="PANTHER" id="PTHR46566:SF5">
    <property type="entry name" value="1-PHOSPHOFRUCTOKINASE"/>
    <property type="match status" value="1"/>
</dbReference>
<dbReference type="GO" id="GO:0008443">
    <property type="term" value="F:phosphofructokinase activity"/>
    <property type="evidence" value="ECO:0007669"/>
    <property type="project" value="TreeGrafter"/>
</dbReference>
<evidence type="ECO:0000256" key="5">
    <source>
        <dbReference type="ARBA" id="ARBA00022840"/>
    </source>
</evidence>
<dbReference type="PIRSF" id="PIRSF000535">
    <property type="entry name" value="1PFK/6PFK/LacC"/>
    <property type="match status" value="1"/>
</dbReference>
<dbReference type="InterPro" id="IPR029056">
    <property type="entry name" value="Ribokinase-like"/>
</dbReference>
<feature type="domain" description="Carbohydrate kinase PfkB" evidence="7">
    <location>
        <begin position="7"/>
        <end position="299"/>
    </location>
</feature>
<dbReference type="CDD" id="cd01164">
    <property type="entry name" value="FruK_PfkB_like"/>
    <property type="match status" value="1"/>
</dbReference>
<dbReference type="SUPFAM" id="SSF53613">
    <property type="entry name" value="Ribokinase-like"/>
    <property type="match status" value="1"/>
</dbReference>
<dbReference type="Proteomes" id="UP000253508">
    <property type="component" value="Unassembled WGS sequence"/>
</dbReference>
<keyword evidence="9" id="KW-1185">Reference proteome</keyword>
<dbReference type="AlphaFoldDB" id="A0A367XY45"/>
<sequence length="312" mass="31083">MIVTLTMNPALDRTMSLPAPLEAGEVQAASASREDAAGKGVNVARVLAAAGDDVRAVLPLAPTDPYAVALAASAALDVVAVPITGYARVNLAITDPEGTTTKLNLPGPELSHEAAEALIDAVVAASEGAEWLALCGSLPPGAGDDFYVRVIDAVRSRVENPPLIAVDTSGSALAATVAAGNPDLIKPNEIELAELAGADVRSEPAAVAEIARAIVPAKVGSALITLGGDGAVLVTADAAIHATIPPNISVRSTVGAGDSSLAGYLHAHVAGQNDRAALESAVRHGSATASLPGTRLATPADLPLGEVALTTL</sequence>
<evidence type="ECO:0000256" key="3">
    <source>
        <dbReference type="ARBA" id="ARBA00022741"/>
    </source>
</evidence>
<dbReference type="InterPro" id="IPR011611">
    <property type="entry name" value="PfkB_dom"/>
</dbReference>
<keyword evidence="3" id="KW-0547">Nucleotide-binding</keyword>
<gene>
    <name evidence="8" type="ORF">DTO57_10325</name>
</gene>
<protein>
    <submittedName>
        <fullName evidence="8">1-phosphofructokinase family hexose kinase</fullName>
    </submittedName>
</protein>
<dbReference type="OrthoDB" id="9801219at2"/>
<dbReference type="PROSITE" id="PS00584">
    <property type="entry name" value="PFKB_KINASES_2"/>
    <property type="match status" value="1"/>
</dbReference>
<keyword evidence="2 6" id="KW-0808">Transferase</keyword>
<dbReference type="RefSeq" id="WP_114118150.1">
    <property type="nucleotide sequence ID" value="NZ_BMHU01000002.1"/>
</dbReference>
<comment type="similarity">
    <text evidence="1">Belongs to the carbohydrate kinase PfkB family.</text>
</comment>
<dbReference type="GO" id="GO:0005829">
    <property type="term" value="C:cytosol"/>
    <property type="evidence" value="ECO:0007669"/>
    <property type="project" value="TreeGrafter"/>
</dbReference>
<evidence type="ECO:0000313" key="8">
    <source>
        <dbReference type="EMBL" id="RCK58546.1"/>
    </source>
</evidence>
<evidence type="ECO:0000259" key="7">
    <source>
        <dbReference type="Pfam" id="PF00294"/>
    </source>
</evidence>
<name>A0A367XY45_9MICO</name>
<accession>A0A367XY45</accession>